<dbReference type="Proteomes" id="UP000006263">
    <property type="component" value="Unassembled WGS sequence"/>
</dbReference>
<evidence type="ECO:0000313" key="4">
    <source>
        <dbReference type="Proteomes" id="UP000006263"/>
    </source>
</evidence>
<protein>
    <submittedName>
        <fullName evidence="3">Sporulation related protein</fullName>
    </submittedName>
</protein>
<evidence type="ECO:0000259" key="2">
    <source>
        <dbReference type="PROSITE" id="PS51724"/>
    </source>
</evidence>
<keyword evidence="1" id="KW-0472">Membrane</keyword>
<dbReference type="SUPFAM" id="SSF110997">
    <property type="entry name" value="Sporulation related repeat"/>
    <property type="match status" value="1"/>
</dbReference>
<dbReference type="OrthoDB" id="8558195at2"/>
<feature type="domain" description="SPOR" evidence="2">
    <location>
        <begin position="95"/>
        <end position="175"/>
    </location>
</feature>
<dbReference type="EMBL" id="BAEP01000006">
    <property type="protein sequence ID" value="GAC22801.1"/>
    <property type="molecule type" value="Genomic_DNA"/>
</dbReference>
<organism evidence="3 4">
    <name type="scientific">Paraglaciecola mesophila KMM 241</name>
    <dbReference type="NCBI Taxonomy" id="1128912"/>
    <lineage>
        <taxon>Bacteria</taxon>
        <taxon>Pseudomonadati</taxon>
        <taxon>Pseudomonadota</taxon>
        <taxon>Gammaproteobacteria</taxon>
        <taxon>Alteromonadales</taxon>
        <taxon>Alteromonadaceae</taxon>
        <taxon>Paraglaciecola</taxon>
    </lineage>
</organism>
<dbReference type="Pfam" id="PF05036">
    <property type="entry name" value="SPOR"/>
    <property type="match status" value="1"/>
</dbReference>
<dbReference type="RefSeq" id="WP_006990952.1">
    <property type="nucleotide sequence ID" value="NZ_BAEP01000006.1"/>
</dbReference>
<accession>K6YFT0</accession>
<dbReference type="GO" id="GO:0042834">
    <property type="term" value="F:peptidoglycan binding"/>
    <property type="evidence" value="ECO:0007669"/>
    <property type="project" value="InterPro"/>
</dbReference>
<comment type="caution">
    <text evidence="3">The sequence shown here is derived from an EMBL/GenBank/DDBJ whole genome shotgun (WGS) entry which is preliminary data.</text>
</comment>
<dbReference type="Gene3D" id="3.30.70.1070">
    <property type="entry name" value="Sporulation related repeat"/>
    <property type="match status" value="1"/>
</dbReference>
<feature type="transmembrane region" description="Helical" evidence="1">
    <location>
        <begin position="26"/>
        <end position="46"/>
    </location>
</feature>
<dbReference type="PROSITE" id="PS51724">
    <property type="entry name" value="SPOR"/>
    <property type="match status" value="1"/>
</dbReference>
<gene>
    <name evidence="3" type="ORF">GMES_0495</name>
</gene>
<keyword evidence="1" id="KW-1133">Transmembrane helix</keyword>
<keyword evidence="1" id="KW-0812">Transmembrane</keyword>
<sequence length="176" mass="20433">MAHKDYVARGRNPKKAPEPEKRPLPWARIIITLALVFGFGYFLWSINDKAEDPANKKDNAQAKQVDPLPEVPKEEWEFIKTLPEYSVEVEVEEQAASDKRYLMQCGSFRKQSQAEELKARIAFQGFEAQVRPSEGSSGRWYRVIIGPYESKRLAEKQRHTLQRAKINGCKIWLWNL</sequence>
<name>K6YFT0_9ALTE</name>
<proteinExistence type="predicted"/>
<dbReference type="InterPro" id="IPR036680">
    <property type="entry name" value="SPOR-like_sf"/>
</dbReference>
<dbReference type="AlphaFoldDB" id="K6YFT0"/>
<dbReference type="InterPro" id="IPR007730">
    <property type="entry name" value="SPOR-like_dom"/>
</dbReference>
<evidence type="ECO:0000256" key="1">
    <source>
        <dbReference type="SAM" id="Phobius"/>
    </source>
</evidence>
<reference evidence="3 4" key="1">
    <citation type="journal article" date="2017" name="Antonie Van Leeuwenhoek">
        <title>Rhizobium rhizosphaerae sp. nov., a novel species isolated from rice rhizosphere.</title>
        <authorList>
            <person name="Zhao J.J."/>
            <person name="Zhang J."/>
            <person name="Zhang R.J."/>
            <person name="Zhang C.W."/>
            <person name="Yin H.Q."/>
            <person name="Zhang X.X."/>
        </authorList>
    </citation>
    <scope>NUCLEOTIDE SEQUENCE [LARGE SCALE GENOMIC DNA]</scope>
    <source>
        <strain evidence="3 4">KMM 241</strain>
    </source>
</reference>
<dbReference type="eggNOG" id="COG3087">
    <property type="taxonomic scope" value="Bacteria"/>
</dbReference>
<dbReference type="PANTHER" id="PTHR38687">
    <property type="entry name" value="CELL DIVISION PROTEIN DEDD-RELATED"/>
    <property type="match status" value="1"/>
</dbReference>
<dbReference type="PANTHER" id="PTHR38687:SF2">
    <property type="entry name" value="CELL DIVISION PROTEIN FTSN"/>
    <property type="match status" value="1"/>
</dbReference>
<evidence type="ECO:0000313" key="3">
    <source>
        <dbReference type="EMBL" id="GAC22801.1"/>
    </source>
</evidence>
<dbReference type="InterPro" id="IPR052521">
    <property type="entry name" value="Cell_div_SPOR-domain"/>
</dbReference>